<dbReference type="PATRIC" id="fig|1205910.3.peg.2675"/>
<evidence type="ECO:0000313" key="2">
    <source>
        <dbReference type="Proteomes" id="UP000003779"/>
    </source>
</evidence>
<reference evidence="2" key="2">
    <citation type="submission" date="2012-08" db="EMBL/GenBank/DDBJ databases">
        <title>Whole-genome sequence of Nocardiopsis alba strain ATCC BAA-2165 associated with honeybees.</title>
        <authorList>
            <person name="Qiao J."/>
            <person name="Chen L."/>
            <person name="Li Y."/>
            <person name="Wang J."/>
            <person name="Zhang W."/>
            <person name="Chen S."/>
        </authorList>
    </citation>
    <scope>NUCLEOTIDE SEQUENCE [LARGE SCALE GENOMIC DNA]</scope>
    <source>
        <strain evidence="2">ATCC BAA-2165 / BE74</strain>
    </source>
</reference>
<accession>J7L0N8</accession>
<proteinExistence type="predicted"/>
<dbReference type="KEGG" id="nal:B005_2828"/>
<dbReference type="STRING" id="1205910.B005_2828"/>
<dbReference type="Proteomes" id="UP000003779">
    <property type="component" value="Chromosome"/>
</dbReference>
<protein>
    <submittedName>
        <fullName evidence="1">Uncharacterized protein</fullName>
    </submittedName>
</protein>
<dbReference type="AlphaFoldDB" id="J7L0N8"/>
<sequence length="76" mass="8927">MGFPRRRTRGAKASRTTLTSERVLLLLLAENRTTRRSVKPYRPFSSFRLHPSCPGRAPRRIWRPRRSGCTMNRTPF</sequence>
<dbReference type="EMBL" id="CP003788">
    <property type="protein sequence ID" value="AFR07203.1"/>
    <property type="molecule type" value="Genomic_DNA"/>
</dbReference>
<dbReference type="HOGENOM" id="CLU_2650802_0_0_11"/>
<evidence type="ECO:0000313" key="1">
    <source>
        <dbReference type="EMBL" id="AFR07203.1"/>
    </source>
</evidence>
<gene>
    <name evidence="1" type="ordered locus">B005_2828</name>
</gene>
<name>J7L0N8_NOCAA</name>
<reference evidence="1 2" key="1">
    <citation type="journal article" date="2012" name="J. Bacteriol.">
        <title>Whole-Genome Sequence of Nocardiopsis alba Strain ATCC BAA-2165, Associated with Honeybees.</title>
        <authorList>
            <person name="Qiao J."/>
            <person name="Chen L."/>
            <person name="Li Y."/>
            <person name="Wang J."/>
            <person name="Zhang W."/>
            <person name="Chen S."/>
        </authorList>
    </citation>
    <scope>NUCLEOTIDE SEQUENCE [LARGE SCALE GENOMIC DNA]</scope>
    <source>
        <strain evidence="2">ATCC BAA-2165 / BE74</strain>
    </source>
</reference>
<organism evidence="1 2">
    <name type="scientific">Nocardiopsis alba (strain ATCC BAA-2165 / BE74)</name>
    <dbReference type="NCBI Taxonomy" id="1205910"/>
    <lineage>
        <taxon>Bacteria</taxon>
        <taxon>Bacillati</taxon>
        <taxon>Actinomycetota</taxon>
        <taxon>Actinomycetes</taxon>
        <taxon>Streptosporangiales</taxon>
        <taxon>Nocardiopsidaceae</taxon>
        <taxon>Nocardiopsis</taxon>
    </lineage>
</organism>